<feature type="compositionally biased region" description="Acidic residues" evidence="1">
    <location>
        <begin position="498"/>
        <end position="508"/>
    </location>
</feature>
<dbReference type="Pfam" id="PF07230">
    <property type="entry name" value="Portal_T4"/>
    <property type="match status" value="1"/>
</dbReference>
<dbReference type="AlphaFoldDB" id="A0A382EQ35"/>
<dbReference type="HAMAP" id="MF_04114">
    <property type="entry name" value="PORTAL_T4"/>
    <property type="match status" value="1"/>
</dbReference>
<gene>
    <name evidence="2" type="ORF">METZ01_LOCUS205339</name>
</gene>
<sequence>MDIFGFEITRKKNELRSEIKSKATSFVPPVDDDGTPIIQTQPGGFITGGAYGAYIDMEGGIKNEAELIRRYRETSLIPECDSAIEDIINECITSDSADRIVTLDLRDVKLSDSIKKKIQDEFSHILSLMKFNQNSHEIFRKWYVDGRIYFHKVVDSKRPKLGLIDLRAVDPLKIKKVRNVEKDRDNKTGVERVVKVEEFYVFNDKGFDKSGASDGATVKIAPEAVTYTTSGLLDYTKNVVIGYLHKALKTANQLSMMEDALVIYRISRAPERRIFYIDVGNLPKAKAEQYLADVMHKYKNKLVYNADTGEIKDDRKHMSMLEDFWLPRREGGRGTEITTLPGGMNLGDIDDIEYFKKKLYQSLSVPSSRMEADNGFNMGRASEINRDELKFNKFTNRLQKKFARVFTDILRTQLILKEIVTGDEFDNGFKDNVLFDFATDNHFTELKEAEILRERLDTLSQVSDYIGKYFSHEYIRKYVLRQTEEDIKSIDAQIKDEGADEEGGENDENGFGGF</sequence>
<evidence type="ECO:0000256" key="1">
    <source>
        <dbReference type="SAM" id="MobiDB-lite"/>
    </source>
</evidence>
<reference evidence="2" key="1">
    <citation type="submission" date="2018-05" db="EMBL/GenBank/DDBJ databases">
        <authorList>
            <person name="Lanie J.A."/>
            <person name="Ng W.-L."/>
            <person name="Kazmierczak K.M."/>
            <person name="Andrzejewski T.M."/>
            <person name="Davidsen T.M."/>
            <person name="Wayne K.J."/>
            <person name="Tettelin H."/>
            <person name="Glass J.I."/>
            <person name="Rusch D."/>
            <person name="Podicherti R."/>
            <person name="Tsui H.-C.T."/>
            <person name="Winkler M.E."/>
        </authorList>
    </citation>
    <scope>NUCLEOTIDE SEQUENCE</scope>
</reference>
<name>A0A382EQ35_9ZZZZ</name>
<dbReference type="InterPro" id="IPR010823">
    <property type="entry name" value="Portal_Gp20"/>
</dbReference>
<feature type="region of interest" description="Disordered" evidence="1">
    <location>
        <begin position="492"/>
        <end position="514"/>
    </location>
</feature>
<accession>A0A382EQ35</accession>
<evidence type="ECO:0000313" key="2">
    <source>
        <dbReference type="EMBL" id="SVB52485.1"/>
    </source>
</evidence>
<evidence type="ECO:0008006" key="3">
    <source>
        <dbReference type="Google" id="ProtNLM"/>
    </source>
</evidence>
<proteinExistence type="inferred from homology"/>
<dbReference type="EMBL" id="UINC01045570">
    <property type="protein sequence ID" value="SVB52485.1"/>
    <property type="molecule type" value="Genomic_DNA"/>
</dbReference>
<protein>
    <recommendedName>
        <fullName evidence="3">Portal protein</fullName>
    </recommendedName>
</protein>
<organism evidence="2">
    <name type="scientific">marine metagenome</name>
    <dbReference type="NCBI Taxonomy" id="408172"/>
    <lineage>
        <taxon>unclassified sequences</taxon>
        <taxon>metagenomes</taxon>
        <taxon>ecological metagenomes</taxon>
    </lineage>
</organism>